<dbReference type="PANTHER" id="PTHR24049:SF22">
    <property type="entry name" value="DROSOPHILA CRUMBS HOMOLOG"/>
    <property type="match status" value="1"/>
</dbReference>
<feature type="disulfide bond" evidence="6">
    <location>
        <begin position="661"/>
        <end position="670"/>
    </location>
</feature>
<dbReference type="InterPro" id="IPR051022">
    <property type="entry name" value="Notch_Cell-Fate_Det"/>
</dbReference>
<dbReference type="FunFam" id="2.10.25.10:FF:000095">
    <property type="entry name" value="Notch, isoform B"/>
    <property type="match status" value="1"/>
</dbReference>
<dbReference type="GO" id="GO:0005886">
    <property type="term" value="C:plasma membrane"/>
    <property type="evidence" value="ECO:0007669"/>
    <property type="project" value="UniProtKB-ARBA"/>
</dbReference>
<keyword evidence="9" id="KW-1185">Reference proteome</keyword>
<evidence type="ECO:0000313" key="9">
    <source>
        <dbReference type="Proteomes" id="UP000009022"/>
    </source>
</evidence>
<feature type="disulfide bond" evidence="6">
    <location>
        <begin position="589"/>
        <end position="598"/>
    </location>
</feature>
<feature type="disulfide bond" evidence="6">
    <location>
        <begin position="270"/>
        <end position="279"/>
    </location>
</feature>
<dbReference type="KEGG" id="tad:TRIADDRAFT_64387"/>
<feature type="domain" description="EGF-like" evidence="7">
    <location>
        <begin position="424"/>
        <end position="459"/>
    </location>
</feature>
<dbReference type="PROSITE" id="PS01186">
    <property type="entry name" value="EGF_2"/>
    <property type="match status" value="3"/>
</dbReference>
<feature type="domain" description="EGF-like" evidence="7">
    <location>
        <begin position="207"/>
        <end position="243"/>
    </location>
</feature>
<feature type="disulfide bond" evidence="6">
    <location>
        <begin position="428"/>
        <end position="438"/>
    </location>
</feature>
<dbReference type="Pfam" id="PF00008">
    <property type="entry name" value="EGF"/>
    <property type="match status" value="3"/>
</dbReference>
<dbReference type="InterPro" id="IPR008855">
    <property type="entry name" value="TRAP-delta"/>
</dbReference>
<dbReference type="InterPro" id="IPR013032">
    <property type="entry name" value="EGF-like_CS"/>
</dbReference>
<feature type="disulfide bond" evidence="6">
    <location>
        <begin position="233"/>
        <end position="242"/>
    </location>
</feature>
<dbReference type="FunFam" id="2.10.25.10:FF:000117">
    <property type="entry name" value="Delta-like protein"/>
    <property type="match status" value="1"/>
</dbReference>
<dbReference type="PhylomeDB" id="B3SC77"/>
<dbReference type="InterPro" id="IPR018097">
    <property type="entry name" value="EGF_Ca-bd_CS"/>
</dbReference>
<keyword evidence="1 6" id="KW-0245">EGF-like domain</keyword>
<evidence type="ECO:0000256" key="1">
    <source>
        <dbReference type="ARBA" id="ARBA00022536"/>
    </source>
</evidence>
<dbReference type="GO" id="GO:0005783">
    <property type="term" value="C:endoplasmic reticulum"/>
    <property type="evidence" value="ECO:0007669"/>
    <property type="project" value="InterPro"/>
</dbReference>
<comment type="caution">
    <text evidence="6">Lacks conserved residue(s) required for the propagation of feature annotation.</text>
</comment>
<feature type="disulfide bond" evidence="6">
    <location>
        <begin position="699"/>
        <end position="708"/>
    </location>
</feature>
<dbReference type="RefSeq" id="XP_002117829.1">
    <property type="nucleotide sequence ID" value="XM_002117793.1"/>
</dbReference>
<feature type="domain" description="EGF-like" evidence="7">
    <location>
        <begin position="245"/>
        <end position="280"/>
    </location>
</feature>
<organism evidence="8 9">
    <name type="scientific">Trichoplax adhaerens</name>
    <name type="common">Trichoplax reptans</name>
    <dbReference type="NCBI Taxonomy" id="10228"/>
    <lineage>
        <taxon>Eukaryota</taxon>
        <taxon>Metazoa</taxon>
        <taxon>Placozoa</taxon>
        <taxon>Uniplacotomia</taxon>
        <taxon>Trichoplacea</taxon>
        <taxon>Trichoplacidae</taxon>
        <taxon>Trichoplax</taxon>
    </lineage>
</organism>
<dbReference type="Pfam" id="PF12661">
    <property type="entry name" value="hEGF"/>
    <property type="match status" value="1"/>
</dbReference>
<reference evidence="8 9" key="1">
    <citation type="journal article" date="2008" name="Nature">
        <title>The Trichoplax genome and the nature of placozoans.</title>
        <authorList>
            <person name="Srivastava M."/>
            <person name="Begovic E."/>
            <person name="Chapman J."/>
            <person name="Putnam N.H."/>
            <person name="Hellsten U."/>
            <person name="Kawashima T."/>
            <person name="Kuo A."/>
            <person name="Mitros T."/>
            <person name="Salamov A."/>
            <person name="Carpenter M.L."/>
            <person name="Signorovitch A.Y."/>
            <person name="Moreno M.A."/>
            <person name="Kamm K."/>
            <person name="Grimwood J."/>
            <person name="Schmutz J."/>
            <person name="Shapiro H."/>
            <person name="Grigoriev I.V."/>
            <person name="Buss L.W."/>
            <person name="Schierwater B."/>
            <person name="Dellaporta S.L."/>
            <person name="Rokhsar D.S."/>
        </authorList>
    </citation>
    <scope>NUCLEOTIDE SEQUENCE [LARGE SCALE GENOMIC DNA]</scope>
    <source>
        <strain evidence="8 9">Grell-BS-1999</strain>
    </source>
</reference>
<evidence type="ECO:0000256" key="3">
    <source>
        <dbReference type="ARBA" id="ARBA00022737"/>
    </source>
</evidence>
<feature type="disulfide bond" evidence="6">
    <location>
        <begin position="603"/>
        <end position="613"/>
    </location>
</feature>
<evidence type="ECO:0000256" key="4">
    <source>
        <dbReference type="ARBA" id="ARBA00023157"/>
    </source>
</evidence>
<feature type="disulfide bond" evidence="6">
    <location>
        <begin position="412"/>
        <end position="421"/>
    </location>
</feature>
<accession>B3SC77</accession>
<feature type="disulfide bond" evidence="6">
    <location>
        <begin position="568"/>
        <end position="578"/>
    </location>
</feature>
<protein>
    <recommendedName>
        <fullName evidence="7">EGF-like domain-containing protein</fullName>
    </recommendedName>
</protein>
<name>B3SC77_TRIAD</name>
<dbReference type="SMART" id="SM00179">
    <property type="entry name" value="EGF_CA"/>
    <property type="match status" value="10"/>
</dbReference>
<feature type="domain" description="EGF-like" evidence="7">
    <location>
        <begin position="678"/>
        <end position="709"/>
    </location>
</feature>
<keyword evidence="5" id="KW-0325">Glycoprotein</keyword>
<dbReference type="eggNOG" id="KOG4088">
    <property type="taxonomic scope" value="Eukaryota"/>
</dbReference>
<dbReference type="GO" id="GO:0005509">
    <property type="term" value="F:calcium ion binding"/>
    <property type="evidence" value="ECO:0007669"/>
    <property type="project" value="InterPro"/>
</dbReference>
<feature type="domain" description="EGF-like" evidence="7">
    <location>
        <begin position="385"/>
        <end position="422"/>
    </location>
</feature>
<dbReference type="Pfam" id="PF05404">
    <property type="entry name" value="TRAP-delta"/>
    <property type="match status" value="1"/>
</dbReference>
<evidence type="ECO:0000313" key="8">
    <source>
        <dbReference type="EMBL" id="EDV19672.1"/>
    </source>
</evidence>
<feature type="domain" description="EGF-like" evidence="7">
    <location>
        <begin position="634"/>
        <end position="671"/>
    </location>
</feature>
<dbReference type="Pfam" id="PF07645">
    <property type="entry name" value="EGF_CA"/>
    <property type="match status" value="1"/>
</dbReference>
<dbReference type="GeneID" id="6759059"/>
<dbReference type="OMA" id="HCEISAC"/>
<dbReference type="InterPro" id="IPR000742">
    <property type="entry name" value="EGF"/>
</dbReference>
<dbReference type="PROSITE" id="PS00022">
    <property type="entry name" value="EGF_1"/>
    <property type="match status" value="6"/>
</dbReference>
<evidence type="ECO:0000256" key="5">
    <source>
        <dbReference type="ARBA" id="ARBA00023180"/>
    </source>
</evidence>
<dbReference type="eggNOG" id="KOG1217">
    <property type="taxonomic scope" value="Eukaryota"/>
</dbReference>
<dbReference type="FunFam" id="2.10.25.10:FF:000434">
    <property type="entry name" value="Predicted protein"/>
    <property type="match status" value="1"/>
</dbReference>
<keyword evidence="4 6" id="KW-1015">Disulfide bond</keyword>
<dbReference type="Proteomes" id="UP000009022">
    <property type="component" value="Unassembled WGS sequence"/>
</dbReference>
<dbReference type="CDD" id="cd00054">
    <property type="entry name" value="EGF_CA"/>
    <property type="match status" value="4"/>
</dbReference>
<dbReference type="EMBL" id="DS985268">
    <property type="protein sequence ID" value="EDV19672.1"/>
    <property type="molecule type" value="Genomic_DNA"/>
</dbReference>
<dbReference type="Gene3D" id="2.10.25.10">
    <property type="entry name" value="Laminin"/>
    <property type="match status" value="9"/>
</dbReference>
<keyword evidence="3" id="KW-0677">Repeat</keyword>
<evidence type="ECO:0000259" key="7">
    <source>
        <dbReference type="PROSITE" id="PS50026"/>
    </source>
</evidence>
<feature type="domain" description="EGF-like" evidence="7">
    <location>
        <begin position="564"/>
        <end position="599"/>
    </location>
</feature>
<dbReference type="PROSITE" id="PS00010">
    <property type="entry name" value="ASX_HYDROXYL"/>
    <property type="match status" value="2"/>
</dbReference>
<gene>
    <name evidence="8" type="ORF">TRIADDRAFT_64387</name>
</gene>
<dbReference type="InParanoid" id="B3SC77"/>
<dbReference type="PANTHER" id="PTHR24049">
    <property type="entry name" value="CRUMBS FAMILY MEMBER"/>
    <property type="match status" value="1"/>
</dbReference>
<evidence type="ECO:0000256" key="2">
    <source>
        <dbReference type="ARBA" id="ARBA00022729"/>
    </source>
</evidence>
<dbReference type="STRING" id="10228.B3SC77"/>
<dbReference type="SMART" id="SM00181">
    <property type="entry name" value="EGF"/>
    <property type="match status" value="10"/>
</dbReference>
<dbReference type="SUPFAM" id="SSF57196">
    <property type="entry name" value="EGF/Laminin"/>
    <property type="match status" value="4"/>
</dbReference>
<dbReference type="PROSITE" id="PS01187">
    <property type="entry name" value="EGF_CA"/>
    <property type="match status" value="2"/>
</dbReference>
<sequence>MNCVRLMRLLMANPYVPQCGHNAKNWKPMLVVEVFRQCSPKSVSRYSTSNAILESESTFLAAFQLDCNGEDKPDQLHAIIDDKPLPVARDADGNTFEVSWVEDHKAATTGVYKVAIYDDASFAAYRKAKRSGNTFNGSPLFTIDMDHKVATKQVEQGIVRRKVCFSLMGSCCFKSSYILTQNCSDFMIYRLPSTSINNICSRYCTTPADPCDPNPCLHDSICSVVGKNYQCTCLANFTGRNCQSDLYPCRNNPCIHGTCQNINYGYNCTCPIGYRGINCELDIDECVENKSICTEGCTNTNGSYLCGCDAGYQVSDDGKTCYVNWKYTWYQFSGSNLSQMMVTGYIKPLSCGTTYPGWLQDNHPTKPTQRTCQNQATAWMVDPHPLNKCNRHSCGNKGVCIGINETYFYCQCQSGYTGKKCEKEINECQSNPCSEGTCIDLVNEYVCICPKGMTGVNCHLGINECATNKGGCSHKCHDLIPGHECSCPNDKILGIDRHTCIDPCPASAVVLNDTSVNSSNYQDQNANLERNCPYWHALLDDRKWYRANYGSNCSSIARRFGIKHIDDCASDPCRRGACSMLQYGFKCLCDAGDYGLYCQLSKCQSNPCQNGNCVPTVFGYRCRCRPGFSGAHCEISACNSNPCINGGKCLTMNNGGYQCRCNPGYHGLNCEASKCSRESNPCHNGDCVPDDVKGYRCQCFAQYTGIHCESSMISIGLKYLYHSCSETAGVPQAWRVYCDFSSEPGYAWTLIESFSFDQRSDKKFNTAFPYSSGVNNGRLPQGMDWSNFRLSLAQIKFSYENDHQLSDPMWRATCNFKPETRYSQSPLNYMRGYFRQFNILNYVSQGQCFQVDYMDIRGHKCRNCNRAFWASSNSHLHTDSSTTRCCDGKVCYPNSVGGEDNFGYYQSYNPKFTCSSTPQSTTNWWIGGKI</sequence>
<dbReference type="SUPFAM" id="SSF57184">
    <property type="entry name" value="Growth factor receptor domain"/>
    <property type="match status" value="2"/>
</dbReference>
<keyword evidence="2" id="KW-0732">Signal</keyword>
<feature type="disulfide bond" evidence="6">
    <location>
        <begin position="449"/>
        <end position="458"/>
    </location>
</feature>
<dbReference type="InterPro" id="IPR000152">
    <property type="entry name" value="EGF-type_Asp/Asn_hydroxyl_site"/>
</dbReference>
<dbReference type="InterPro" id="IPR049883">
    <property type="entry name" value="NOTCH1_EGF-like"/>
</dbReference>
<dbReference type="OrthoDB" id="5945834at2759"/>
<dbReference type="HOGENOM" id="CLU_314579_0_0_1"/>
<proteinExistence type="predicted"/>
<dbReference type="PROSITE" id="PS50026">
    <property type="entry name" value="EGF_3"/>
    <property type="match status" value="8"/>
</dbReference>
<feature type="domain" description="EGF-like" evidence="7">
    <location>
        <begin position="600"/>
        <end position="631"/>
    </location>
</feature>
<dbReference type="AlphaFoldDB" id="B3SC77"/>
<evidence type="ECO:0000256" key="6">
    <source>
        <dbReference type="PROSITE-ProRule" id="PRU00076"/>
    </source>
</evidence>
<feature type="disulfide bond" evidence="6">
    <location>
        <begin position="249"/>
        <end position="259"/>
    </location>
</feature>
<dbReference type="CTD" id="6759059"/>
<dbReference type="InterPro" id="IPR009030">
    <property type="entry name" value="Growth_fac_rcpt_cys_sf"/>
</dbReference>
<dbReference type="InterPro" id="IPR001881">
    <property type="entry name" value="EGF-like_Ca-bd_dom"/>
</dbReference>